<feature type="transmembrane region" description="Helical" evidence="1">
    <location>
        <begin position="51"/>
        <end position="70"/>
    </location>
</feature>
<protein>
    <submittedName>
        <fullName evidence="3">PH domain-containing protein</fullName>
    </submittedName>
</protein>
<dbReference type="OrthoDB" id="204675at2157"/>
<reference evidence="3 4" key="1">
    <citation type="journal article" date="2007" name="Int. J. Syst. Evol. Microbiol.">
        <title>Natronorubrum sulfidifaciens sp. nov., an extremely haloalkaliphilic archaeon isolated from Aiding salt lake in Xin-Jiang, China.</title>
        <authorList>
            <person name="Cui H.L."/>
            <person name="Tohty D."/>
            <person name="Liu H.C."/>
            <person name="Liu S.J."/>
            <person name="Oren A."/>
            <person name="Zhou P.J."/>
        </authorList>
    </citation>
    <scope>NUCLEOTIDE SEQUENCE [LARGE SCALE GENOMIC DNA]</scope>
    <source>
        <strain evidence="3 4">7-3</strain>
    </source>
</reference>
<dbReference type="EMBL" id="CP045488">
    <property type="protein sequence ID" value="QFU81778.1"/>
    <property type="molecule type" value="Genomic_DNA"/>
</dbReference>
<dbReference type="PANTHER" id="PTHR37938:SF1">
    <property type="entry name" value="BLL0215 PROTEIN"/>
    <property type="match status" value="1"/>
</dbReference>
<name>A0A5P9P0W0_9EURY</name>
<evidence type="ECO:0000259" key="2">
    <source>
        <dbReference type="Pfam" id="PF03703"/>
    </source>
</evidence>
<accession>A0A5P9P0W0</accession>
<dbReference type="KEGG" id="nas:GCU68_04065"/>
<gene>
    <name evidence="3" type="ORF">GCU68_04065</name>
</gene>
<dbReference type="PANTHER" id="PTHR37938">
    <property type="entry name" value="BLL0215 PROTEIN"/>
    <property type="match status" value="1"/>
</dbReference>
<sequence>MTESIDPAVPLDSHESVTWTGRPRITTALPAVTTGLLVIAFGAVSSLLDETLLFLAVVPIGVAIPLWKYLAIQGTQYVITDHALYVKRGVMSRHVTQATLETVQNSAYSQDITGSMFGYGSVEFEIAGGNDLSFQAIDEPREIRSLVDRAASNTDGLGGNDGQESDIPGNLTQWQRIRDEIREIHTTIED</sequence>
<feature type="domain" description="YdbS-like PH" evidence="2">
    <location>
        <begin position="73"/>
        <end position="145"/>
    </location>
</feature>
<dbReference type="AlphaFoldDB" id="A0A5P9P0W0"/>
<keyword evidence="1" id="KW-0472">Membrane</keyword>
<dbReference type="Pfam" id="PF03703">
    <property type="entry name" value="bPH_2"/>
    <property type="match status" value="1"/>
</dbReference>
<keyword evidence="1" id="KW-0812">Transmembrane</keyword>
<dbReference type="RefSeq" id="WP_152939219.1">
    <property type="nucleotide sequence ID" value="NZ_CP045488.1"/>
</dbReference>
<feature type="transmembrane region" description="Helical" evidence="1">
    <location>
        <begin position="25"/>
        <end position="44"/>
    </location>
</feature>
<evidence type="ECO:0000313" key="4">
    <source>
        <dbReference type="Proteomes" id="UP000326170"/>
    </source>
</evidence>
<dbReference type="InterPro" id="IPR005182">
    <property type="entry name" value="YdbS-like_PH"/>
</dbReference>
<keyword evidence="4" id="KW-1185">Reference proteome</keyword>
<organism evidence="3 4">
    <name type="scientific">Natronorubrum aibiense</name>
    <dbReference type="NCBI Taxonomy" id="348826"/>
    <lineage>
        <taxon>Archaea</taxon>
        <taxon>Methanobacteriati</taxon>
        <taxon>Methanobacteriota</taxon>
        <taxon>Stenosarchaea group</taxon>
        <taxon>Halobacteria</taxon>
        <taxon>Halobacteriales</taxon>
        <taxon>Natrialbaceae</taxon>
        <taxon>Natronorubrum</taxon>
    </lineage>
</organism>
<dbReference type="Proteomes" id="UP000326170">
    <property type="component" value="Chromosome"/>
</dbReference>
<evidence type="ECO:0000313" key="3">
    <source>
        <dbReference type="EMBL" id="QFU81778.1"/>
    </source>
</evidence>
<keyword evidence="1" id="KW-1133">Transmembrane helix</keyword>
<dbReference type="GeneID" id="42300195"/>
<proteinExistence type="predicted"/>
<evidence type="ECO:0000256" key="1">
    <source>
        <dbReference type="SAM" id="Phobius"/>
    </source>
</evidence>